<gene>
    <name evidence="3" type="ORF">V7S43_004203</name>
</gene>
<feature type="region of interest" description="Disordered" evidence="1">
    <location>
        <begin position="210"/>
        <end position="238"/>
    </location>
</feature>
<organism evidence="3 4">
    <name type="scientific">Phytophthora oleae</name>
    <dbReference type="NCBI Taxonomy" id="2107226"/>
    <lineage>
        <taxon>Eukaryota</taxon>
        <taxon>Sar</taxon>
        <taxon>Stramenopiles</taxon>
        <taxon>Oomycota</taxon>
        <taxon>Peronosporomycetes</taxon>
        <taxon>Peronosporales</taxon>
        <taxon>Peronosporaceae</taxon>
        <taxon>Phytophthora</taxon>
    </lineage>
</organism>
<evidence type="ECO:0000256" key="2">
    <source>
        <dbReference type="SAM" id="Phobius"/>
    </source>
</evidence>
<feature type="transmembrane region" description="Helical" evidence="2">
    <location>
        <begin position="291"/>
        <end position="313"/>
    </location>
</feature>
<protein>
    <recommendedName>
        <fullName evidence="5">Nickel/cobalt efflux system</fullName>
    </recommendedName>
</protein>
<keyword evidence="4" id="KW-1185">Reference proteome</keyword>
<dbReference type="AlphaFoldDB" id="A0ABD3FZE2"/>
<evidence type="ECO:0000313" key="3">
    <source>
        <dbReference type="EMBL" id="KAL3671019.1"/>
    </source>
</evidence>
<evidence type="ECO:0000313" key="4">
    <source>
        <dbReference type="Proteomes" id="UP001632037"/>
    </source>
</evidence>
<name>A0ABD3FZE2_9STRA</name>
<feature type="transmembrane region" description="Helical" evidence="2">
    <location>
        <begin position="125"/>
        <end position="142"/>
    </location>
</feature>
<dbReference type="PANTHER" id="PTHR33876:SF4">
    <property type="entry name" value="CHLOROPLAST PROTEIN FOR GROWTH AND FERTILITY 2"/>
    <property type="match status" value="1"/>
</dbReference>
<feature type="transmembrane region" description="Helical" evidence="2">
    <location>
        <begin position="47"/>
        <end position="68"/>
    </location>
</feature>
<keyword evidence="2" id="KW-0812">Transmembrane</keyword>
<dbReference type="InterPro" id="IPR052776">
    <property type="entry name" value="Chloro_ReproSupport/MetalTrans"/>
</dbReference>
<accession>A0ABD3FZE2</accession>
<evidence type="ECO:0000256" key="1">
    <source>
        <dbReference type="SAM" id="MobiDB-lite"/>
    </source>
</evidence>
<keyword evidence="2" id="KW-1133">Transmembrane helix</keyword>
<dbReference type="EMBL" id="JBIMZQ010000006">
    <property type="protein sequence ID" value="KAL3671019.1"/>
    <property type="molecule type" value="Genomic_DNA"/>
</dbReference>
<feature type="transmembrane region" description="Helical" evidence="2">
    <location>
        <begin position="89"/>
        <end position="113"/>
    </location>
</feature>
<dbReference type="SUPFAM" id="SSF103473">
    <property type="entry name" value="MFS general substrate transporter"/>
    <property type="match status" value="1"/>
</dbReference>
<feature type="compositionally biased region" description="Basic and acidic residues" evidence="1">
    <location>
        <begin position="210"/>
        <end position="231"/>
    </location>
</feature>
<proteinExistence type="predicted"/>
<sequence length="380" mass="40917">MSVVELNSWSFLNFHRKKDVQTQVSSAVMEGELSTAARLLSEENSSLVHASVGKIISTGLLLGIVHVLTGPDHLSALAAMSNGGSWRAFALGLRWGCGHSLGLIIMTAIFFAAGQTIDLDATGEYLNYVVGVFMIALGLWTGRSVYRKYHVKLAEEKAHAVIDEDVRSCTGFNSEANTPTVVSLKPTNANTIAEPSTICSPTGSYALMIHDEPKTPSDSHTPRDARQPKSDEADEDPTTFKKKYCSNFSFENPLMQEVAALCVSIVHGIAGPGGILGVLPAVVLNNWGKSTAYLASFCVASIFIMGVFAALYGEITRRLGGNTPVMDFRVGMCSSAFSFIVGCLWIILQSFGVLDDIFGQVTSDNLQASRKIIAKKHNWG</sequence>
<keyword evidence="2" id="KW-0472">Membrane</keyword>
<reference evidence="3 4" key="1">
    <citation type="submission" date="2024-09" db="EMBL/GenBank/DDBJ databases">
        <title>Genome sequencing and assembly of Phytophthora oleae, isolate VK10A, causative agent of rot of olive drupes.</title>
        <authorList>
            <person name="Conti Taguali S."/>
            <person name="Riolo M."/>
            <person name="La Spada F."/>
            <person name="Cacciola S.O."/>
            <person name="Dionisio G."/>
        </authorList>
    </citation>
    <scope>NUCLEOTIDE SEQUENCE [LARGE SCALE GENOMIC DNA]</scope>
    <source>
        <strain evidence="3 4">VK10A</strain>
    </source>
</reference>
<comment type="caution">
    <text evidence="3">The sequence shown here is derived from an EMBL/GenBank/DDBJ whole genome shotgun (WGS) entry which is preliminary data.</text>
</comment>
<dbReference type="InterPro" id="IPR036259">
    <property type="entry name" value="MFS_trans_sf"/>
</dbReference>
<evidence type="ECO:0008006" key="5">
    <source>
        <dbReference type="Google" id="ProtNLM"/>
    </source>
</evidence>
<dbReference type="PANTHER" id="PTHR33876">
    <property type="entry name" value="UNNAMED PRODUCT"/>
    <property type="match status" value="1"/>
</dbReference>
<feature type="transmembrane region" description="Helical" evidence="2">
    <location>
        <begin position="325"/>
        <end position="348"/>
    </location>
</feature>
<feature type="transmembrane region" description="Helical" evidence="2">
    <location>
        <begin position="258"/>
        <end position="279"/>
    </location>
</feature>
<dbReference type="Proteomes" id="UP001632037">
    <property type="component" value="Unassembled WGS sequence"/>
</dbReference>